<organism evidence="1 2">
    <name type="scientific">Eumeta variegata</name>
    <name type="common">Bagworm moth</name>
    <name type="synonym">Eumeta japonica</name>
    <dbReference type="NCBI Taxonomy" id="151549"/>
    <lineage>
        <taxon>Eukaryota</taxon>
        <taxon>Metazoa</taxon>
        <taxon>Ecdysozoa</taxon>
        <taxon>Arthropoda</taxon>
        <taxon>Hexapoda</taxon>
        <taxon>Insecta</taxon>
        <taxon>Pterygota</taxon>
        <taxon>Neoptera</taxon>
        <taxon>Endopterygota</taxon>
        <taxon>Lepidoptera</taxon>
        <taxon>Glossata</taxon>
        <taxon>Ditrysia</taxon>
        <taxon>Tineoidea</taxon>
        <taxon>Psychidae</taxon>
        <taxon>Oiketicinae</taxon>
        <taxon>Eumeta</taxon>
    </lineage>
</organism>
<name>A0A4C2A7X0_EUMVA</name>
<accession>A0A4C2A7X0</accession>
<protein>
    <submittedName>
        <fullName evidence="1">Uncharacterized protein</fullName>
    </submittedName>
</protein>
<gene>
    <name evidence="1" type="ORF">EVAR_83552_1</name>
</gene>
<proteinExistence type="predicted"/>
<dbReference type="AlphaFoldDB" id="A0A4C2A7X0"/>
<sequence length="120" mass="13524">MKDASKRFFDIAGSHPNALPERRLTINRRLPTLSEDHGTYYFDSPDALAAVDSLNDVNDTRTGRLGASVYFPLHRLKSLGLSRTGLVWAEGCWPPRYRRHDDGGTGGLYVFSKARNQCRK</sequence>
<comment type="caution">
    <text evidence="1">The sequence shown here is derived from an EMBL/GenBank/DDBJ whole genome shotgun (WGS) entry which is preliminary data.</text>
</comment>
<reference evidence="1 2" key="1">
    <citation type="journal article" date="2019" name="Commun. Biol.">
        <title>The bagworm genome reveals a unique fibroin gene that provides high tensile strength.</title>
        <authorList>
            <person name="Kono N."/>
            <person name="Nakamura H."/>
            <person name="Ohtoshi R."/>
            <person name="Tomita M."/>
            <person name="Numata K."/>
            <person name="Arakawa K."/>
        </authorList>
    </citation>
    <scope>NUCLEOTIDE SEQUENCE [LARGE SCALE GENOMIC DNA]</scope>
</reference>
<evidence type="ECO:0000313" key="2">
    <source>
        <dbReference type="Proteomes" id="UP000299102"/>
    </source>
</evidence>
<keyword evidence="2" id="KW-1185">Reference proteome</keyword>
<dbReference type="EMBL" id="BGZK01002699">
    <property type="protein sequence ID" value="GBP95912.1"/>
    <property type="molecule type" value="Genomic_DNA"/>
</dbReference>
<dbReference type="Proteomes" id="UP000299102">
    <property type="component" value="Unassembled WGS sequence"/>
</dbReference>
<evidence type="ECO:0000313" key="1">
    <source>
        <dbReference type="EMBL" id="GBP95912.1"/>
    </source>
</evidence>